<proteinExistence type="predicted"/>
<evidence type="ECO:0000313" key="3">
    <source>
        <dbReference type="Proteomes" id="UP001154078"/>
    </source>
</evidence>
<accession>A0A9P0FLA4</accession>
<gene>
    <name evidence="2" type="ORF">MELIAE_LOCUS11194</name>
</gene>
<protein>
    <submittedName>
        <fullName evidence="2">Uncharacterized protein</fullName>
    </submittedName>
</protein>
<dbReference type="AlphaFoldDB" id="A0A9P0FLA4"/>
<organism evidence="2 3">
    <name type="scientific">Brassicogethes aeneus</name>
    <name type="common">Rape pollen beetle</name>
    <name type="synonym">Meligethes aeneus</name>
    <dbReference type="NCBI Taxonomy" id="1431903"/>
    <lineage>
        <taxon>Eukaryota</taxon>
        <taxon>Metazoa</taxon>
        <taxon>Ecdysozoa</taxon>
        <taxon>Arthropoda</taxon>
        <taxon>Hexapoda</taxon>
        <taxon>Insecta</taxon>
        <taxon>Pterygota</taxon>
        <taxon>Neoptera</taxon>
        <taxon>Endopterygota</taxon>
        <taxon>Coleoptera</taxon>
        <taxon>Polyphaga</taxon>
        <taxon>Cucujiformia</taxon>
        <taxon>Nitidulidae</taxon>
        <taxon>Meligethinae</taxon>
        <taxon>Brassicogethes</taxon>
    </lineage>
</organism>
<reference evidence="2" key="1">
    <citation type="submission" date="2021-12" db="EMBL/GenBank/DDBJ databases">
        <authorList>
            <person name="King R."/>
        </authorList>
    </citation>
    <scope>NUCLEOTIDE SEQUENCE</scope>
</reference>
<keyword evidence="3" id="KW-1185">Reference proteome</keyword>
<keyword evidence="1" id="KW-0732">Signal</keyword>
<feature type="chain" id="PRO_5040396225" evidence="1">
    <location>
        <begin position="20"/>
        <end position="725"/>
    </location>
</feature>
<feature type="signal peptide" evidence="1">
    <location>
        <begin position="1"/>
        <end position="19"/>
    </location>
</feature>
<dbReference type="EMBL" id="OV121139">
    <property type="protein sequence ID" value="CAH0561910.1"/>
    <property type="molecule type" value="Genomic_DNA"/>
</dbReference>
<dbReference type="OrthoDB" id="10256829at2759"/>
<dbReference type="Proteomes" id="UP001154078">
    <property type="component" value="Chromosome 8"/>
</dbReference>
<evidence type="ECO:0000313" key="2">
    <source>
        <dbReference type="EMBL" id="CAH0561910.1"/>
    </source>
</evidence>
<sequence>MKFLIFLVVLVCFDENVKGEISTTLPELLRRCYESGYNNVANPPLSIPVLIELIRKIEMDSKNTFNLRLLSSALLHGVQLDGIRKQNAIKDYIQYAATGPQFYKYKLVTQYLTSMTEFYNDTLSTDELCFLHKMISNSIDPTEVDPTCSFQATMPLEFHESSDTTINCQYKMGTVKSNWGPISPGQLIIGIASAMEQSDVSFQQLRKVFLFKMKTLGSTSDKISLWSSTIAGDLAMVILSQMSLNLEIGDEGFWNDTALPRRYYLNSVANLTEGDILGGIDATIIALNIQKWVKQINSLRLSQVIDMYYSTRGVTFDNTIHSGNRASTINFLRQSVNLENQVLETAKLLIQMGFQPNGSPNEDDLVKLAQAAVETFTKKSDDILRKYDNIEPITNNEVKSAVELIVILDNSYDSYTSQRFLSMLSESLQISYYGSQMGIINGETGSWISNVTTEIYGLFQGIGENLYKWPSRLDLNKSLKTAIRFYQNKTNANCTAGAKPMAKSIIILSKDGRITDVDKSEAQFSIKAIKDAYPECNLIYVTPDENGFFRELSTIYKNDSVVDLSSDISALVNELFNKLNNVPASIVNFYCNQISVRFEDFITPAVESFYEIHEEYIKRRQFVTKFTNYDLGSLHICYTGSSPVKTCRSLKLDEEVVYSSSDICPEDTSCNIHFFLYANSSTNKCTGNECRYPDQVRVGISMYSGAAWKGAIMLLVIISTIINII</sequence>
<evidence type="ECO:0000256" key="1">
    <source>
        <dbReference type="SAM" id="SignalP"/>
    </source>
</evidence>
<name>A0A9P0FLA4_BRAAE</name>